<proteinExistence type="predicted"/>
<feature type="compositionally biased region" description="Polar residues" evidence="5">
    <location>
        <begin position="672"/>
        <end position="681"/>
    </location>
</feature>
<dbReference type="GO" id="GO:0045211">
    <property type="term" value="C:postsynaptic membrane"/>
    <property type="evidence" value="ECO:0007669"/>
    <property type="project" value="TreeGrafter"/>
</dbReference>
<gene>
    <name evidence="9 10" type="primary">LOC114845383</name>
</gene>
<keyword evidence="8" id="KW-1185">Reference proteome</keyword>
<dbReference type="GeneID" id="114845383"/>
<sequence>MGTRHLLLLLIYLDPLGALGAATGAKKPKQLPRKAPKATAAPTAVPPPKTPPPPPPASNHDTCRGYYDVSGQYDKMFECNNTDHRYCCGTCYLRFCCEYKKDRLDQKACNNYNTPTWVQTAAPSPIPTGDTYNPSMDQTNTAVYITSGIIAFILVLGVSAKVAYDKATEPPQEMNIHRALADILRQQGPIPISQYDCENFAAMNGSPKDNTPVRSSSKNHYTPVHASKSNHGLHYGKESVRSSGGADLHNFISSGFVTLGRSHQKGEKHWPVRSQSHHGTHQHNYNHVALGSPTRTPKNAHRSLRRDNNRISGILTSQTEPYDLSFSRSFQSLSHLPPSYEAAVKADLSRFSSLKKLTDKEVEDYYTRKRHLPDLAARGTLPLHVLKMTQDQHREQPQHQSQPPQSSISQAPPQAQSSQQQSQQRQRPRRVQRAMSQDRVLSPNRAPPQDYSISPNSISPYGGRILSDEQLLSAERLRSQERLLPKDRHTSQDRLYSKDYMYSKDRLLSQEHLYSKDRHYSQDRLYSQERLYSQDRLLSQDPLLSPDKLMLSLKRGMVSSVSGGFYGSDKSMSRAISHTDVFIPTTPLMDRYKMTKMHSHPSASNNGGGGGGGGGAQGAGNTGHSNTLAMNQTATKRQAFASRRTHTVEQLHYIPQHHQQQQQQQQQPQHYRTGSKTEVTV</sequence>
<dbReference type="OrthoDB" id="9836398at2759"/>
<evidence type="ECO:0000256" key="6">
    <source>
        <dbReference type="SAM" id="SignalP"/>
    </source>
</evidence>
<keyword evidence="3" id="KW-1133">Transmembrane helix</keyword>
<keyword evidence="2" id="KW-0812">Transmembrane</keyword>
<feature type="domain" description="Shisa N-terminal" evidence="7">
    <location>
        <begin position="61"/>
        <end position="111"/>
    </location>
</feature>
<dbReference type="RefSeq" id="XP_028989142.1">
    <property type="nucleotide sequence ID" value="XM_029133309.3"/>
</dbReference>
<dbReference type="KEGG" id="bspl:114845383"/>
<accession>A0A6P7L3I5</accession>
<name>A0A6P7L3I5_BETSP</name>
<feature type="region of interest" description="Disordered" evidence="5">
    <location>
        <begin position="655"/>
        <end position="681"/>
    </location>
</feature>
<keyword evidence="6" id="KW-0732">Signal</keyword>
<protein>
    <submittedName>
        <fullName evidence="9 10">Protein shisa-6-like isoform X1</fullName>
    </submittedName>
</protein>
<dbReference type="Pfam" id="PF13908">
    <property type="entry name" value="Shisa_N"/>
    <property type="match status" value="1"/>
</dbReference>
<dbReference type="RefSeq" id="XP_028989143.1">
    <property type="nucleotide sequence ID" value="XM_029133310.3"/>
</dbReference>
<feature type="region of interest" description="Disordered" evidence="5">
    <location>
        <begin position="287"/>
        <end position="316"/>
    </location>
</feature>
<dbReference type="InterPro" id="IPR026910">
    <property type="entry name" value="Shisa"/>
</dbReference>
<dbReference type="PANTHER" id="PTHR31774">
    <property type="entry name" value="PROTEIN SHISA-9-RELATED"/>
    <property type="match status" value="1"/>
</dbReference>
<evidence type="ECO:0000259" key="7">
    <source>
        <dbReference type="Pfam" id="PF13908"/>
    </source>
</evidence>
<feature type="region of interest" description="Disordered" evidence="5">
    <location>
        <begin position="390"/>
        <end position="462"/>
    </location>
</feature>
<feature type="compositionally biased region" description="Low complexity" evidence="5">
    <location>
        <begin position="656"/>
        <end position="670"/>
    </location>
</feature>
<comment type="subcellular location">
    <subcellularLocation>
        <location evidence="1">Membrane</location>
    </subcellularLocation>
</comment>
<feature type="compositionally biased region" description="Gly residues" evidence="5">
    <location>
        <begin position="606"/>
        <end position="621"/>
    </location>
</feature>
<dbReference type="InterPro" id="IPR053891">
    <property type="entry name" value="Shisa_N"/>
</dbReference>
<feature type="compositionally biased region" description="Low complexity" evidence="5">
    <location>
        <begin position="398"/>
        <end position="425"/>
    </location>
</feature>
<feature type="region of interest" description="Disordered" evidence="5">
    <location>
        <begin position="206"/>
        <end position="240"/>
    </location>
</feature>
<dbReference type="GeneTree" id="ENSGT00940000156854"/>
<feature type="region of interest" description="Disordered" evidence="5">
    <location>
        <begin position="597"/>
        <end position="627"/>
    </location>
</feature>
<feature type="region of interest" description="Disordered" evidence="5">
    <location>
        <begin position="23"/>
        <end position="61"/>
    </location>
</feature>
<evidence type="ECO:0000256" key="2">
    <source>
        <dbReference type="ARBA" id="ARBA00022692"/>
    </source>
</evidence>
<dbReference type="GO" id="GO:0032591">
    <property type="term" value="C:dendritic spine membrane"/>
    <property type="evidence" value="ECO:0007669"/>
    <property type="project" value="TreeGrafter"/>
</dbReference>
<dbReference type="PANTHER" id="PTHR31774:SF0">
    <property type="entry name" value="PROTEIN SHISA-6"/>
    <property type="match status" value="1"/>
</dbReference>
<evidence type="ECO:0000256" key="1">
    <source>
        <dbReference type="ARBA" id="ARBA00004370"/>
    </source>
</evidence>
<dbReference type="Proteomes" id="UP000515150">
    <property type="component" value="Chromosome 19"/>
</dbReference>
<evidence type="ECO:0000313" key="10">
    <source>
        <dbReference type="RefSeq" id="XP_028989143.1"/>
    </source>
</evidence>
<dbReference type="GO" id="GO:0048172">
    <property type="term" value="P:regulation of short-term neuronal synaptic plasticity"/>
    <property type="evidence" value="ECO:0007669"/>
    <property type="project" value="TreeGrafter"/>
</dbReference>
<evidence type="ECO:0000256" key="5">
    <source>
        <dbReference type="SAM" id="MobiDB-lite"/>
    </source>
</evidence>
<feature type="compositionally biased region" description="Polar residues" evidence="5">
    <location>
        <begin position="207"/>
        <end position="220"/>
    </location>
</feature>
<reference evidence="9 10" key="1">
    <citation type="submission" date="2025-04" db="UniProtKB">
        <authorList>
            <consortium name="RefSeq"/>
        </authorList>
    </citation>
    <scope>IDENTIFICATION</scope>
</reference>
<feature type="chain" id="PRO_5044651531" evidence="6">
    <location>
        <begin position="21"/>
        <end position="681"/>
    </location>
</feature>
<dbReference type="GO" id="GO:0014069">
    <property type="term" value="C:postsynaptic density"/>
    <property type="evidence" value="ECO:0007669"/>
    <property type="project" value="TreeGrafter"/>
</dbReference>
<evidence type="ECO:0000313" key="8">
    <source>
        <dbReference type="Proteomes" id="UP000515150"/>
    </source>
</evidence>
<evidence type="ECO:0000256" key="3">
    <source>
        <dbReference type="ARBA" id="ARBA00022989"/>
    </source>
</evidence>
<evidence type="ECO:0000313" key="9">
    <source>
        <dbReference type="RefSeq" id="XP_028989142.1"/>
    </source>
</evidence>
<evidence type="ECO:0000256" key="4">
    <source>
        <dbReference type="ARBA" id="ARBA00023136"/>
    </source>
</evidence>
<organism evidence="8 9">
    <name type="scientific">Betta splendens</name>
    <name type="common">Siamese fighting fish</name>
    <dbReference type="NCBI Taxonomy" id="158456"/>
    <lineage>
        <taxon>Eukaryota</taxon>
        <taxon>Metazoa</taxon>
        <taxon>Chordata</taxon>
        <taxon>Craniata</taxon>
        <taxon>Vertebrata</taxon>
        <taxon>Euteleostomi</taxon>
        <taxon>Actinopterygii</taxon>
        <taxon>Neopterygii</taxon>
        <taxon>Teleostei</taxon>
        <taxon>Neoteleostei</taxon>
        <taxon>Acanthomorphata</taxon>
        <taxon>Anabantaria</taxon>
        <taxon>Anabantiformes</taxon>
        <taxon>Anabantoidei</taxon>
        <taxon>Osphronemidae</taxon>
        <taxon>Betta</taxon>
    </lineage>
</organism>
<keyword evidence="4" id="KW-0472">Membrane</keyword>
<feature type="signal peptide" evidence="6">
    <location>
        <begin position="1"/>
        <end position="20"/>
    </location>
</feature>
<dbReference type="AlphaFoldDB" id="A0A6P7L3I5"/>
<dbReference type="GO" id="GO:0032281">
    <property type="term" value="C:AMPA glutamate receptor complex"/>
    <property type="evidence" value="ECO:0007669"/>
    <property type="project" value="TreeGrafter"/>
</dbReference>
<feature type="compositionally biased region" description="Basic residues" evidence="5">
    <location>
        <begin position="26"/>
        <end position="36"/>
    </location>
</feature>
<feature type="compositionally biased region" description="Pro residues" evidence="5">
    <location>
        <begin position="44"/>
        <end position="57"/>
    </location>
</feature>